<keyword evidence="5" id="KW-1185">Reference proteome</keyword>
<evidence type="ECO:0000313" key="5">
    <source>
        <dbReference type="Proteomes" id="UP001289135"/>
    </source>
</evidence>
<dbReference type="PANTHER" id="PTHR42879:SF2">
    <property type="entry name" value="3-OXOACYL-[ACYL-CARRIER-PROTEIN] REDUCTASE FABG"/>
    <property type="match status" value="1"/>
</dbReference>
<accession>A0AAE4VLE2</accession>
<evidence type="ECO:0000313" key="4">
    <source>
        <dbReference type="EMBL" id="MDZ5760886.1"/>
    </source>
</evidence>
<dbReference type="InterPro" id="IPR057326">
    <property type="entry name" value="KR_dom"/>
</dbReference>
<organism evidence="4 5">
    <name type="scientific">Lyticum sinuosum</name>
    <dbReference type="NCBI Taxonomy" id="1332059"/>
    <lineage>
        <taxon>Bacteria</taxon>
        <taxon>Pseudomonadati</taxon>
        <taxon>Pseudomonadota</taxon>
        <taxon>Alphaproteobacteria</taxon>
        <taxon>Rickettsiales</taxon>
        <taxon>Lyticum</taxon>
    </lineage>
</organism>
<dbReference type="Pfam" id="PF13561">
    <property type="entry name" value="adh_short_C2"/>
    <property type="match status" value="1"/>
</dbReference>
<evidence type="ECO:0000256" key="1">
    <source>
        <dbReference type="ARBA" id="ARBA00006484"/>
    </source>
</evidence>
<protein>
    <submittedName>
        <fullName evidence="4">3-oxoacyl-[acyl-carrier-protein] reductase FabG</fullName>
    </submittedName>
</protein>
<dbReference type="Gene3D" id="3.40.50.720">
    <property type="entry name" value="NAD(P)-binding Rossmann-like Domain"/>
    <property type="match status" value="1"/>
</dbReference>
<dbReference type="PRINTS" id="PR00080">
    <property type="entry name" value="SDRFAMILY"/>
</dbReference>
<dbReference type="RefSeq" id="WP_322498325.1">
    <property type="nucleotide sequence ID" value="NZ_JARGYU010000001.1"/>
</dbReference>
<dbReference type="EMBL" id="JARGYU010000001">
    <property type="protein sequence ID" value="MDZ5760886.1"/>
    <property type="molecule type" value="Genomic_DNA"/>
</dbReference>
<dbReference type="InterPro" id="IPR002347">
    <property type="entry name" value="SDR_fam"/>
</dbReference>
<dbReference type="InterPro" id="IPR036291">
    <property type="entry name" value="NAD(P)-bd_dom_sf"/>
</dbReference>
<proteinExistence type="inferred from homology"/>
<comment type="similarity">
    <text evidence="1">Belongs to the short-chain dehydrogenases/reductases (SDR) family.</text>
</comment>
<keyword evidence="2" id="KW-0560">Oxidoreductase</keyword>
<dbReference type="GO" id="GO:0016491">
    <property type="term" value="F:oxidoreductase activity"/>
    <property type="evidence" value="ECO:0007669"/>
    <property type="project" value="UniProtKB-KW"/>
</dbReference>
<name>A0AAE4VLE2_9RICK</name>
<feature type="domain" description="Ketoreductase" evidence="3">
    <location>
        <begin position="13"/>
        <end position="190"/>
    </location>
</feature>
<dbReference type="PROSITE" id="PS00061">
    <property type="entry name" value="ADH_SHORT"/>
    <property type="match status" value="1"/>
</dbReference>
<reference evidence="4" key="1">
    <citation type="submission" date="2023-02" db="EMBL/GenBank/DDBJ databases">
        <title>Host association and intracellularity evolved multiple times independently in the Rickettsiales.</title>
        <authorList>
            <person name="Castelli M."/>
            <person name="Nardi T."/>
            <person name="Gammuto L."/>
            <person name="Bellinzona G."/>
            <person name="Sabaneyeva E."/>
            <person name="Potekhin A."/>
            <person name="Serra V."/>
            <person name="Petroni G."/>
            <person name="Sassera D."/>
        </authorList>
    </citation>
    <scope>NUCLEOTIDE SEQUENCE</scope>
    <source>
        <strain evidence="4">USBL-36I1</strain>
    </source>
</reference>
<dbReference type="SMART" id="SM00822">
    <property type="entry name" value="PKS_KR"/>
    <property type="match status" value="1"/>
</dbReference>
<dbReference type="InterPro" id="IPR020904">
    <property type="entry name" value="Sc_DH/Rdtase_CS"/>
</dbReference>
<dbReference type="AlphaFoldDB" id="A0AAE4VLE2"/>
<sequence length="251" mass="27063">MIKNINIFNLSQKRILITGATGGIGQGLVSLLSDLDAILCITGRRKNVLDNLKLKYKNIHIIEHDLNDIDSTNSLVDKAQEVLGSQIDGVICNAGVTSDNIGIKMNDEEWNKVIKTNLTSNFVINRAAIKAMLKSKIHGSIVNISSVIAHTGNIGQTNYAASKAGLEGMSRSLAHEVASRNIRINCIAPGFIISPMTDSINPDRVKLITDKIPMKRLGTPEDVSAAVAFLLSDAAKYITGTTIHINGGLYM</sequence>
<dbReference type="PRINTS" id="PR00081">
    <property type="entry name" value="GDHRDH"/>
</dbReference>
<gene>
    <name evidence="4" type="ORF">Lyticum_00038</name>
</gene>
<dbReference type="Proteomes" id="UP001289135">
    <property type="component" value="Unassembled WGS sequence"/>
</dbReference>
<evidence type="ECO:0000256" key="2">
    <source>
        <dbReference type="ARBA" id="ARBA00023002"/>
    </source>
</evidence>
<dbReference type="GO" id="GO:0032787">
    <property type="term" value="P:monocarboxylic acid metabolic process"/>
    <property type="evidence" value="ECO:0007669"/>
    <property type="project" value="UniProtKB-ARBA"/>
</dbReference>
<dbReference type="SUPFAM" id="SSF51735">
    <property type="entry name" value="NAD(P)-binding Rossmann-fold domains"/>
    <property type="match status" value="1"/>
</dbReference>
<dbReference type="FunFam" id="3.40.50.720:FF:000173">
    <property type="entry name" value="3-oxoacyl-[acyl-carrier protein] reductase"/>
    <property type="match status" value="1"/>
</dbReference>
<dbReference type="PANTHER" id="PTHR42879">
    <property type="entry name" value="3-OXOACYL-(ACYL-CARRIER-PROTEIN) REDUCTASE"/>
    <property type="match status" value="1"/>
</dbReference>
<dbReference type="InterPro" id="IPR050259">
    <property type="entry name" value="SDR"/>
</dbReference>
<dbReference type="NCBIfam" id="NF009466">
    <property type="entry name" value="PRK12826.1-2"/>
    <property type="match status" value="1"/>
</dbReference>
<evidence type="ECO:0000259" key="3">
    <source>
        <dbReference type="SMART" id="SM00822"/>
    </source>
</evidence>
<comment type="caution">
    <text evidence="4">The sequence shown here is derived from an EMBL/GenBank/DDBJ whole genome shotgun (WGS) entry which is preliminary data.</text>
</comment>